<evidence type="ECO:0000313" key="3">
    <source>
        <dbReference type="EMBL" id="KAK3212392.1"/>
    </source>
</evidence>
<evidence type="ECO:0000259" key="2">
    <source>
        <dbReference type="Pfam" id="PF10551"/>
    </source>
</evidence>
<keyword evidence="1" id="KW-0812">Transmembrane</keyword>
<dbReference type="Proteomes" id="UP001281410">
    <property type="component" value="Unassembled WGS sequence"/>
</dbReference>
<protein>
    <recommendedName>
        <fullName evidence="2">MULE transposase domain-containing protein</fullName>
    </recommendedName>
</protein>
<reference evidence="3" key="1">
    <citation type="journal article" date="2023" name="Plant J.">
        <title>Genome sequences and population genomics provide insights into the demographic history, inbreeding, and mutation load of two 'living fossil' tree species of Dipteronia.</title>
        <authorList>
            <person name="Feng Y."/>
            <person name="Comes H.P."/>
            <person name="Chen J."/>
            <person name="Zhu S."/>
            <person name="Lu R."/>
            <person name="Zhang X."/>
            <person name="Li P."/>
            <person name="Qiu J."/>
            <person name="Olsen K.M."/>
            <person name="Qiu Y."/>
        </authorList>
    </citation>
    <scope>NUCLEOTIDE SEQUENCE</scope>
    <source>
        <strain evidence="3">NBL</strain>
    </source>
</reference>
<accession>A0AAE0E6D5</accession>
<comment type="caution">
    <text evidence="3">The sequence shown here is derived from an EMBL/GenBank/DDBJ whole genome shotgun (WGS) entry which is preliminary data.</text>
</comment>
<feature type="domain" description="MULE transposase" evidence="2">
    <location>
        <begin position="74"/>
        <end position="168"/>
    </location>
</feature>
<proteinExistence type="predicted"/>
<sequence length="189" mass="21773">MYSKAHQALDYALTLTYGSCEETFKLLPYFRYVMEQQSLGTITDIQCMEDNKFLYFFMAIVASIIGFWRCIRLVIVVDSTFLKGRCRGTVFLATTQVDNKQAYLIAFGYGDPKNNTYWEWFLDCLKGALGHIKDLVFISDRHLSIEAGIASVFPYATHTICAWHFSENIRKCFHRKDVGQIMFGAAKSY</sequence>
<keyword evidence="1" id="KW-1133">Transmembrane helix</keyword>
<dbReference type="EMBL" id="JANJYJ010000005">
    <property type="protein sequence ID" value="KAK3212392.1"/>
    <property type="molecule type" value="Genomic_DNA"/>
</dbReference>
<dbReference type="InterPro" id="IPR018289">
    <property type="entry name" value="MULE_transposase_dom"/>
</dbReference>
<evidence type="ECO:0000256" key="1">
    <source>
        <dbReference type="SAM" id="Phobius"/>
    </source>
</evidence>
<dbReference type="Pfam" id="PF10551">
    <property type="entry name" value="MULE"/>
    <property type="match status" value="1"/>
</dbReference>
<evidence type="ECO:0000313" key="4">
    <source>
        <dbReference type="Proteomes" id="UP001281410"/>
    </source>
</evidence>
<dbReference type="AlphaFoldDB" id="A0AAE0E6D5"/>
<gene>
    <name evidence="3" type="ORF">Dsin_017098</name>
</gene>
<dbReference type="PANTHER" id="PTHR31973:SF195">
    <property type="entry name" value="MUDR FAMILY TRANSPOSASE"/>
    <property type="match status" value="1"/>
</dbReference>
<dbReference type="PANTHER" id="PTHR31973">
    <property type="entry name" value="POLYPROTEIN, PUTATIVE-RELATED"/>
    <property type="match status" value="1"/>
</dbReference>
<organism evidence="3 4">
    <name type="scientific">Dipteronia sinensis</name>
    <dbReference type="NCBI Taxonomy" id="43782"/>
    <lineage>
        <taxon>Eukaryota</taxon>
        <taxon>Viridiplantae</taxon>
        <taxon>Streptophyta</taxon>
        <taxon>Embryophyta</taxon>
        <taxon>Tracheophyta</taxon>
        <taxon>Spermatophyta</taxon>
        <taxon>Magnoliopsida</taxon>
        <taxon>eudicotyledons</taxon>
        <taxon>Gunneridae</taxon>
        <taxon>Pentapetalae</taxon>
        <taxon>rosids</taxon>
        <taxon>malvids</taxon>
        <taxon>Sapindales</taxon>
        <taxon>Sapindaceae</taxon>
        <taxon>Hippocastanoideae</taxon>
        <taxon>Acereae</taxon>
        <taxon>Dipteronia</taxon>
    </lineage>
</organism>
<keyword evidence="4" id="KW-1185">Reference proteome</keyword>
<feature type="transmembrane region" description="Helical" evidence="1">
    <location>
        <begin position="53"/>
        <end position="75"/>
    </location>
</feature>
<keyword evidence="1" id="KW-0472">Membrane</keyword>
<name>A0AAE0E6D5_9ROSI</name>